<gene>
    <name evidence="2" type="ORF">GCM10010503_64660</name>
</gene>
<evidence type="ECO:0000313" key="3">
    <source>
        <dbReference type="Proteomes" id="UP000620224"/>
    </source>
</evidence>
<protein>
    <submittedName>
        <fullName evidence="2">Uncharacterized protein</fullName>
    </submittedName>
</protein>
<dbReference type="RefSeq" id="WP_190018942.1">
    <property type="nucleotide sequence ID" value="NZ_BMUE01000021.1"/>
</dbReference>
<keyword evidence="3" id="KW-1185">Reference proteome</keyword>
<keyword evidence="1" id="KW-1133">Transmembrane helix</keyword>
<keyword evidence="1" id="KW-0812">Transmembrane</keyword>
<organism evidence="2 3">
    <name type="scientific">Streptomyces lucensis JCM 4490</name>
    <dbReference type="NCBI Taxonomy" id="1306176"/>
    <lineage>
        <taxon>Bacteria</taxon>
        <taxon>Bacillati</taxon>
        <taxon>Actinomycetota</taxon>
        <taxon>Actinomycetes</taxon>
        <taxon>Kitasatosporales</taxon>
        <taxon>Streptomycetaceae</taxon>
        <taxon>Streptomyces</taxon>
    </lineage>
</organism>
<accession>A0A918JF07</accession>
<name>A0A918JF07_9ACTN</name>
<dbReference type="Proteomes" id="UP000620224">
    <property type="component" value="Unassembled WGS sequence"/>
</dbReference>
<feature type="transmembrane region" description="Helical" evidence="1">
    <location>
        <begin position="63"/>
        <end position="82"/>
    </location>
</feature>
<evidence type="ECO:0000256" key="1">
    <source>
        <dbReference type="SAM" id="Phobius"/>
    </source>
</evidence>
<dbReference type="AlphaFoldDB" id="A0A918JF07"/>
<feature type="transmembrane region" description="Helical" evidence="1">
    <location>
        <begin position="12"/>
        <end position="31"/>
    </location>
</feature>
<feature type="transmembrane region" description="Helical" evidence="1">
    <location>
        <begin position="37"/>
        <end position="56"/>
    </location>
</feature>
<dbReference type="EMBL" id="BMUE01000021">
    <property type="protein sequence ID" value="GGW77898.1"/>
    <property type="molecule type" value="Genomic_DNA"/>
</dbReference>
<reference evidence="2" key="2">
    <citation type="submission" date="2020-09" db="EMBL/GenBank/DDBJ databases">
        <authorList>
            <person name="Sun Q."/>
            <person name="Ohkuma M."/>
        </authorList>
    </citation>
    <scope>NUCLEOTIDE SEQUENCE</scope>
    <source>
        <strain evidence="2">JCM 4490</strain>
    </source>
</reference>
<evidence type="ECO:0000313" key="2">
    <source>
        <dbReference type="EMBL" id="GGW77898.1"/>
    </source>
</evidence>
<comment type="caution">
    <text evidence="2">The sequence shown here is derived from an EMBL/GenBank/DDBJ whole genome shotgun (WGS) entry which is preliminary data.</text>
</comment>
<dbReference type="PROSITE" id="PS51257">
    <property type="entry name" value="PROKAR_LIPOPROTEIN"/>
    <property type="match status" value="1"/>
</dbReference>
<reference evidence="2" key="1">
    <citation type="journal article" date="2014" name="Int. J. Syst. Evol. Microbiol.">
        <title>Complete genome sequence of Corynebacterium casei LMG S-19264T (=DSM 44701T), isolated from a smear-ripened cheese.</title>
        <authorList>
            <consortium name="US DOE Joint Genome Institute (JGI-PGF)"/>
            <person name="Walter F."/>
            <person name="Albersmeier A."/>
            <person name="Kalinowski J."/>
            <person name="Ruckert C."/>
        </authorList>
    </citation>
    <scope>NUCLEOTIDE SEQUENCE</scope>
    <source>
        <strain evidence="2">JCM 4490</strain>
    </source>
</reference>
<sequence length="83" mass="8110">MPTGRTDSPASLYGGASSALGVLACLVAPFAGYIGAGIPVVFAALAITLALIGFAAGSPRRSCTVGLFTGLLGFLLPVIVTVA</sequence>
<keyword evidence="1" id="KW-0472">Membrane</keyword>
<proteinExistence type="predicted"/>